<evidence type="ECO:0000313" key="2">
    <source>
        <dbReference type="EMBL" id="CAA9266379.1"/>
    </source>
</evidence>
<organism evidence="2">
    <name type="scientific">uncultured Craurococcus sp</name>
    <dbReference type="NCBI Taxonomy" id="1135998"/>
    <lineage>
        <taxon>Bacteria</taxon>
        <taxon>Pseudomonadati</taxon>
        <taxon>Pseudomonadota</taxon>
        <taxon>Alphaproteobacteria</taxon>
        <taxon>Acetobacterales</taxon>
        <taxon>Acetobacteraceae</taxon>
        <taxon>Craurococcus</taxon>
        <taxon>environmental samples</taxon>
    </lineage>
</organism>
<feature type="region of interest" description="Disordered" evidence="1">
    <location>
        <begin position="1"/>
        <end position="22"/>
    </location>
</feature>
<name>A0A6J4J2E9_9PROT</name>
<accession>A0A6J4J2E9</accession>
<protein>
    <submittedName>
        <fullName evidence="2">Uncharacterized protein</fullName>
    </submittedName>
</protein>
<evidence type="ECO:0000256" key="1">
    <source>
        <dbReference type="SAM" id="MobiDB-lite"/>
    </source>
</evidence>
<sequence>MVDDGRRPGALAGARQPRPGVEPLEDLAHRQALLHEPVVEHADEGRLGLVDDQVPRHAVALGHVAVAVGRAPADEVALARLLQLATPEPLAQQRPLVLGDGALDLQQELVAGGVGERVVEEDDLAALAAELLQQQHLVGVLAGEAVRAEHGDDVDGRVLDRVAQAVEPRAVQAGAAVALIGEDVLGQQLMAVGLGPLPQRGQLAGDGLLAPLALRRDPGVDRGAHRVPPR</sequence>
<gene>
    <name evidence="2" type="ORF">AVDCRST_MAG27-2839</name>
</gene>
<reference evidence="2" key="1">
    <citation type="submission" date="2020-02" db="EMBL/GenBank/DDBJ databases">
        <authorList>
            <person name="Meier V. D."/>
        </authorList>
    </citation>
    <scope>NUCLEOTIDE SEQUENCE</scope>
    <source>
        <strain evidence="2">AVDCRST_MAG27</strain>
    </source>
</reference>
<proteinExistence type="predicted"/>
<dbReference type="AlphaFoldDB" id="A0A6J4J2E9"/>
<dbReference type="EMBL" id="CADCTD010000130">
    <property type="protein sequence ID" value="CAA9266379.1"/>
    <property type="molecule type" value="Genomic_DNA"/>
</dbReference>